<keyword evidence="2" id="KW-1185">Reference proteome</keyword>
<dbReference type="Proteomes" id="UP001203297">
    <property type="component" value="Unassembled WGS sequence"/>
</dbReference>
<reference evidence="1" key="1">
    <citation type="journal article" date="2022" name="New Phytol.">
        <title>Evolutionary transition to the ectomycorrhizal habit in the genomes of a hyperdiverse lineage of mushroom-forming fungi.</title>
        <authorList>
            <person name="Looney B."/>
            <person name="Miyauchi S."/>
            <person name="Morin E."/>
            <person name="Drula E."/>
            <person name="Courty P.E."/>
            <person name="Kohler A."/>
            <person name="Kuo A."/>
            <person name="LaButti K."/>
            <person name="Pangilinan J."/>
            <person name="Lipzen A."/>
            <person name="Riley R."/>
            <person name="Andreopoulos W."/>
            <person name="He G."/>
            <person name="Johnson J."/>
            <person name="Nolan M."/>
            <person name="Tritt A."/>
            <person name="Barry K.W."/>
            <person name="Grigoriev I.V."/>
            <person name="Nagy L.G."/>
            <person name="Hibbett D."/>
            <person name="Henrissat B."/>
            <person name="Matheny P.B."/>
            <person name="Labbe J."/>
            <person name="Martin F.M."/>
        </authorList>
    </citation>
    <scope>NUCLEOTIDE SEQUENCE</scope>
    <source>
        <strain evidence="1">BPL690</strain>
    </source>
</reference>
<evidence type="ECO:0000313" key="1">
    <source>
        <dbReference type="EMBL" id="KAI0297863.1"/>
    </source>
</evidence>
<evidence type="ECO:0000313" key="2">
    <source>
        <dbReference type="Proteomes" id="UP001203297"/>
    </source>
</evidence>
<dbReference type="EMBL" id="WTXG01000032">
    <property type="protein sequence ID" value="KAI0297863.1"/>
    <property type="molecule type" value="Genomic_DNA"/>
</dbReference>
<sequence>MTARLVLMWPNVTALVQITSTRVTGTHPRVTESRARRGTLASIAVIKARCNDWSRRIMSASGRPVVMGDVRCVVRVRYSRVPEPITHTYIPPSQRIEECKLGANHHKKPKKKDL</sequence>
<comment type="caution">
    <text evidence="1">The sequence shown here is derived from an EMBL/GenBank/DDBJ whole genome shotgun (WGS) entry which is preliminary data.</text>
</comment>
<proteinExistence type="predicted"/>
<accession>A0AAD4QM66</accession>
<protein>
    <submittedName>
        <fullName evidence="1">Uncharacterized protein</fullName>
    </submittedName>
</protein>
<organism evidence="1 2">
    <name type="scientific">Multifurca ochricompacta</name>
    <dbReference type="NCBI Taxonomy" id="376703"/>
    <lineage>
        <taxon>Eukaryota</taxon>
        <taxon>Fungi</taxon>
        <taxon>Dikarya</taxon>
        <taxon>Basidiomycota</taxon>
        <taxon>Agaricomycotina</taxon>
        <taxon>Agaricomycetes</taxon>
        <taxon>Russulales</taxon>
        <taxon>Russulaceae</taxon>
        <taxon>Multifurca</taxon>
    </lineage>
</organism>
<dbReference type="AlphaFoldDB" id="A0AAD4QM66"/>
<name>A0AAD4QM66_9AGAM</name>
<gene>
    <name evidence="1" type="ORF">B0F90DRAFT_848579</name>
</gene>